<comment type="similarity">
    <text evidence="2 6">Belongs to the TMC family.</text>
</comment>
<organism evidence="8 9">
    <name type="scientific">Scleropages formosus</name>
    <name type="common">Asian bonytongue</name>
    <name type="synonym">Osteoglossum formosum</name>
    <dbReference type="NCBI Taxonomy" id="113540"/>
    <lineage>
        <taxon>Eukaryota</taxon>
        <taxon>Metazoa</taxon>
        <taxon>Chordata</taxon>
        <taxon>Craniata</taxon>
        <taxon>Vertebrata</taxon>
        <taxon>Euteleostomi</taxon>
        <taxon>Actinopterygii</taxon>
        <taxon>Neopterygii</taxon>
        <taxon>Teleostei</taxon>
        <taxon>Osteoglossocephala</taxon>
        <taxon>Osteoglossomorpha</taxon>
        <taxon>Osteoglossiformes</taxon>
        <taxon>Osteoglossidae</taxon>
        <taxon>Scleropages</taxon>
    </lineage>
</organism>
<feature type="domain" description="TMC" evidence="7">
    <location>
        <begin position="296"/>
        <end position="402"/>
    </location>
</feature>
<reference evidence="8" key="2">
    <citation type="submission" date="2025-08" db="UniProtKB">
        <authorList>
            <consortium name="Ensembl"/>
        </authorList>
    </citation>
    <scope>IDENTIFICATION</scope>
</reference>
<feature type="transmembrane region" description="Helical" evidence="6">
    <location>
        <begin position="27"/>
        <end position="44"/>
    </location>
</feature>
<gene>
    <name evidence="8" type="primary">TMC5</name>
</gene>
<dbReference type="PANTHER" id="PTHR23302:SF5">
    <property type="entry name" value="TRANSMEMBRANE CHANNEL-LIKE PROTEIN 5"/>
    <property type="match status" value="1"/>
</dbReference>
<dbReference type="PANTHER" id="PTHR23302">
    <property type="entry name" value="TRANSMEMBRANE CHANNEL-RELATED"/>
    <property type="match status" value="1"/>
</dbReference>
<dbReference type="InterPro" id="IPR038900">
    <property type="entry name" value="TMC"/>
</dbReference>
<feature type="transmembrane region" description="Helical" evidence="6">
    <location>
        <begin position="156"/>
        <end position="175"/>
    </location>
</feature>
<protein>
    <recommendedName>
        <fullName evidence="6">Transmembrane channel-like protein</fullName>
    </recommendedName>
</protein>
<evidence type="ECO:0000256" key="5">
    <source>
        <dbReference type="ARBA" id="ARBA00023136"/>
    </source>
</evidence>
<evidence type="ECO:0000313" key="9">
    <source>
        <dbReference type="Proteomes" id="UP000694397"/>
    </source>
</evidence>
<feature type="transmembrane region" description="Helical" evidence="6">
    <location>
        <begin position="263"/>
        <end position="285"/>
    </location>
</feature>
<dbReference type="InterPro" id="IPR012496">
    <property type="entry name" value="TMC_dom"/>
</dbReference>
<keyword evidence="5 6" id="KW-0472">Membrane</keyword>
<evidence type="ECO:0000313" key="8">
    <source>
        <dbReference type="Ensembl" id="ENSSFOP00015016151.2"/>
    </source>
</evidence>
<dbReference type="Ensembl" id="ENSSFOT00015016337.2">
    <property type="protein sequence ID" value="ENSSFOP00015016151.2"/>
    <property type="gene ID" value="ENSSFOG00015010376.2"/>
</dbReference>
<dbReference type="OrthoDB" id="1936208at2759"/>
<keyword evidence="9" id="KW-1185">Reference proteome</keyword>
<evidence type="ECO:0000256" key="6">
    <source>
        <dbReference type="RuleBase" id="RU310713"/>
    </source>
</evidence>
<feature type="transmembrane region" description="Helical" evidence="6">
    <location>
        <begin position="477"/>
        <end position="494"/>
    </location>
</feature>
<evidence type="ECO:0000256" key="1">
    <source>
        <dbReference type="ARBA" id="ARBA00004141"/>
    </source>
</evidence>
<name>A0A8C9RLN4_SCLFO</name>
<sequence length="548" mass="62839">PKRDLNPRPTGEQDCGPTHCATAPPGFFVYFILIVLCTVTRLASQSLRRCGAAMEAVRQTMQLWQSIMKEIGGRFGTSVLSYFSFLKWLLMFNIFSFLVNFGFITIPQLVQGSNITNCQGFKGLELITGAGHFRQTVMYYGAYSGSEVNSRYNMQLAYFFTIAAYLVLCAVSLIYSMASSFRRNFVLSDAASVSAWRLLCSWDFNVVNEKAVRQRRSNLRIQLKVHSSALLLPFVVSLLNLVIPLLCSLLTQMEHYSNPRTQIYVIILRNVLLKMSILGILCYHWMNNVAQSNLTCWENLVGQELYRLVIVDFFFLMIGSFFGEFLRRVIGTKLIPKLGVPEFDVARNVLDLIFAQTLAWIGIYFSPLLPIMQMIKFFLLFYVKKISLSQNCQPPRRSGRAAQMQTFFIALLFIPSFVGALSMVAYTVWCLKPSDICGPFQGLNTTYEAVSIWMESVDRLQFNWVIWIYDKMITSELFFFLLSLIILVLIYFFWQITQGRKLLITLLKEQIVNEGKDKVFLLNKLKNLQNANNSQVLHQLENAQQPKV</sequence>
<feature type="transmembrane region" description="Helical" evidence="6">
    <location>
        <begin position="404"/>
        <end position="429"/>
    </location>
</feature>
<evidence type="ECO:0000256" key="2">
    <source>
        <dbReference type="ARBA" id="ARBA00006510"/>
    </source>
</evidence>
<dbReference type="GO" id="GO:0005886">
    <property type="term" value="C:plasma membrane"/>
    <property type="evidence" value="ECO:0007669"/>
    <property type="project" value="InterPro"/>
</dbReference>
<dbReference type="Pfam" id="PF07810">
    <property type="entry name" value="TMC"/>
    <property type="match status" value="1"/>
</dbReference>
<reference evidence="8 9" key="1">
    <citation type="submission" date="2019-04" db="EMBL/GenBank/DDBJ databases">
        <authorList>
            <consortium name="Wellcome Sanger Institute Data Sharing"/>
        </authorList>
    </citation>
    <scope>NUCLEOTIDE SEQUENCE [LARGE SCALE GENOMIC DNA]</scope>
</reference>
<feature type="transmembrane region" description="Helical" evidence="6">
    <location>
        <begin position="88"/>
        <end position="106"/>
    </location>
</feature>
<dbReference type="GO" id="GO:0003341">
    <property type="term" value="P:cilium movement"/>
    <property type="evidence" value="ECO:0007669"/>
    <property type="project" value="Ensembl"/>
</dbReference>
<keyword evidence="4 6" id="KW-1133">Transmembrane helix</keyword>
<evidence type="ECO:0000256" key="3">
    <source>
        <dbReference type="ARBA" id="ARBA00022692"/>
    </source>
</evidence>
<feature type="transmembrane region" description="Helical" evidence="6">
    <location>
        <begin position="358"/>
        <end position="383"/>
    </location>
</feature>
<accession>A0A8C9RLN4</accession>
<keyword evidence="3 6" id="KW-0812">Transmembrane</keyword>
<dbReference type="AlphaFoldDB" id="A0A8C9RLN4"/>
<dbReference type="GO" id="GO:0005737">
    <property type="term" value="C:cytoplasm"/>
    <property type="evidence" value="ECO:0007669"/>
    <property type="project" value="Ensembl"/>
</dbReference>
<dbReference type="Proteomes" id="UP000694397">
    <property type="component" value="Chromosome 20"/>
</dbReference>
<dbReference type="GeneTree" id="ENSGT01050000244894"/>
<dbReference type="GO" id="GO:0008381">
    <property type="term" value="F:mechanosensitive monoatomic ion channel activity"/>
    <property type="evidence" value="ECO:0007669"/>
    <property type="project" value="TreeGrafter"/>
</dbReference>
<comment type="subcellular location">
    <subcellularLocation>
        <location evidence="1 6">Membrane</location>
        <topology evidence="1 6">Multi-pass membrane protein</topology>
    </subcellularLocation>
</comment>
<reference evidence="8" key="3">
    <citation type="submission" date="2025-09" db="UniProtKB">
        <authorList>
            <consortium name="Ensembl"/>
        </authorList>
    </citation>
    <scope>IDENTIFICATION</scope>
</reference>
<proteinExistence type="inferred from homology"/>
<evidence type="ECO:0000259" key="7">
    <source>
        <dbReference type="Pfam" id="PF07810"/>
    </source>
</evidence>
<evidence type="ECO:0000256" key="4">
    <source>
        <dbReference type="ARBA" id="ARBA00022989"/>
    </source>
</evidence>
<feature type="transmembrane region" description="Helical" evidence="6">
    <location>
        <begin position="229"/>
        <end position="251"/>
    </location>
</feature>
<feature type="transmembrane region" description="Helical" evidence="6">
    <location>
        <begin position="305"/>
        <end position="323"/>
    </location>
</feature>